<evidence type="ECO:0000259" key="2">
    <source>
        <dbReference type="Pfam" id="PF03795"/>
    </source>
</evidence>
<dbReference type="SUPFAM" id="SSF54909">
    <property type="entry name" value="Dimeric alpha+beta barrel"/>
    <property type="match status" value="1"/>
</dbReference>
<organism evidence="3 4">
    <name type="scientific">Antricoccus suffuscus</name>
    <dbReference type="NCBI Taxonomy" id="1629062"/>
    <lineage>
        <taxon>Bacteria</taxon>
        <taxon>Bacillati</taxon>
        <taxon>Actinomycetota</taxon>
        <taxon>Actinomycetes</taxon>
        <taxon>Geodermatophilales</taxon>
        <taxon>Antricoccaceae</taxon>
        <taxon>Antricoccus</taxon>
    </lineage>
</organism>
<evidence type="ECO:0000313" key="4">
    <source>
        <dbReference type="Proteomes" id="UP000237752"/>
    </source>
</evidence>
<dbReference type="InterPro" id="IPR005545">
    <property type="entry name" value="YCII"/>
</dbReference>
<comment type="caution">
    <text evidence="3">The sequence shown here is derived from an EMBL/GenBank/DDBJ whole genome shotgun (WGS) entry which is preliminary data.</text>
</comment>
<proteinExistence type="inferred from homology"/>
<dbReference type="AlphaFoldDB" id="A0A2T0ZX42"/>
<dbReference type="OrthoDB" id="8968203at2"/>
<dbReference type="InterPro" id="IPR011008">
    <property type="entry name" value="Dimeric_a/b-barrel"/>
</dbReference>
<feature type="domain" description="YCII-related" evidence="2">
    <location>
        <begin position="4"/>
        <end position="72"/>
    </location>
</feature>
<dbReference type="RefSeq" id="WP_106350006.1">
    <property type="nucleotide sequence ID" value="NZ_PVUE01000014.1"/>
</dbReference>
<comment type="similarity">
    <text evidence="1">Belongs to the YciI family.</text>
</comment>
<dbReference type="Gene3D" id="3.30.70.1060">
    <property type="entry name" value="Dimeric alpha+beta barrel"/>
    <property type="match status" value="1"/>
</dbReference>
<dbReference type="EMBL" id="PVUE01000014">
    <property type="protein sequence ID" value="PRZ40817.1"/>
    <property type="molecule type" value="Genomic_DNA"/>
</dbReference>
<accession>A0A2T0ZX42</accession>
<keyword evidence="4" id="KW-1185">Reference proteome</keyword>
<reference evidence="3 4" key="1">
    <citation type="submission" date="2018-03" db="EMBL/GenBank/DDBJ databases">
        <title>Genomic Encyclopedia of Archaeal and Bacterial Type Strains, Phase II (KMG-II): from individual species to whole genera.</title>
        <authorList>
            <person name="Goeker M."/>
        </authorList>
    </citation>
    <scope>NUCLEOTIDE SEQUENCE [LARGE SCALE GENOMIC DNA]</scope>
    <source>
        <strain evidence="3 4">DSM 100065</strain>
    </source>
</reference>
<evidence type="ECO:0000256" key="1">
    <source>
        <dbReference type="ARBA" id="ARBA00007689"/>
    </source>
</evidence>
<dbReference type="Pfam" id="PF03795">
    <property type="entry name" value="YCII"/>
    <property type="match status" value="1"/>
</dbReference>
<sequence>MPYFIGEYVYDKGPEKRDAARMAHRDYLRTLFDQRKVLLSGPLADESQGYVVYYADNLDEATELLKNDPYNLQDGATCKGPREWTILLRADYLPAG</sequence>
<gene>
    <name evidence="3" type="ORF">CLV47_114115</name>
</gene>
<dbReference type="Proteomes" id="UP000237752">
    <property type="component" value="Unassembled WGS sequence"/>
</dbReference>
<name>A0A2T0ZX42_9ACTN</name>
<protein>
    <recommendedName>
        <fullName evidence="2">YCII-related domain-containing protein</fullName>
    </recommendedName>
</protein>
<evidence type="ECO:0000313" key="3">
    <source>
        <dbReference type="EMBL" id="PRZ40817.1"/>
    </source>
</evidence>